<proteinExistence type="predicted"/>
<organism evidence="1 2">
    <name type="scientific">Vibrio parahaemolyticus</name>
    <dbReference type="NCBI Taxonomy" id="670"/>
    <lineage>
        <taxon>Bacteria</taxon>
        <taxon>Pseudomonadati</taxon>
        <taxon>Pseudomonadota</taxon>
        <taxon>Gammaproteobacteria</taxon>
        <taxon>Vibrionales</taxon>
        <taxon>Vibrionaceae</taxon>
        <taxon>Vibrio</taxon>
    </lineage>
</organism>
<dbReference type="Gene3D" id="2.40.320.10">
    <property type="entry name" value="Hypothetical Protein Pfu-838710-001"/>
    <property type="match status" value="1"/>
</dbReference>
<accession>A0AA46Z9V5</accession>
<sequence>MNQEIERKFRLTKEQLDEFLKRYSSKLRSSFEIVQFYLVNKEKQKLTVGVNGWEISVNDTQITIPLLDGEFEKINELKLSEESNLIDLPESSCRFRFKWDIETKEVKKIFTFKIDSEGKLFEFEYEISKDEKTDIESLCSEINSKISKVRQVYSVGSLKYELDLFHNLDVIIVEIEFKCQDDANNFFPDFEYDYEATNISSLSNLQLSLIIENAIDSKKQA</sequence>
<dbReference type="AlphaFoldDB" id="A0AA46Z9V5"/>
<dbReference type="RefSeq" id="WP_264400286.1">
    <property type="nucleotide sequence ID" value="NZ_CP062152.1"/>
</dbReference>
<protein>
    <recommendedName>
        <fullName evidence="3">CYTH domain-containing protein</fullName>
    </recommendedName>
</protein>
<evidence type="ECO:0000313" key="1">
    <source>
        <dbReference type="EMBL" id="UYV30085.1"/>
    </source>
</evidence>
<dbReference type="InterPro" id="IPR033469">
    <property type="entry name" value="CYTH-like_dom_sf"/>
</dbReference>
<evidence type="ECO:0008006" key="3">
    <source>
        <dbReference type="Google" id="ProtNLM"/>
    </source>
</evidence>
<dbReference type="SUPFAM" id="SSF55154">
    <property type="entry name" value="CYTH-like phosphatases"/>
    <property type="match status" value="1"/>
</dbReference>
<keyword evidence="1" id="KW-0614">Plasmid</keyword>
<evidence type="ECO:0000313" key="2">
    <source>
        <dbReference type="Proteomes" id="UP001163036"/>
    </source>
</evidence>
<gene>
    <name evidence="1" type="ORF">M5598_23640</name>
</gene>
<reference evidence="1" key="1">
    <citation type="submission" date="2022-05" db="EMBL/GenBank/DDBJ databases">
        <title>Megaplasmid of Vibrio parahaemolyticus.</title>
        <authorList>
            <person name="Strauch E."/>
            <person name="Borowiak M."/>
        </authorList>
    </citation>
    <scope>NUCLEOTIDE SEQUENCE</scope>
    <source>
        <strain evidence="1">16-VB00198</strain>
        <plasmid evidence="1">pVP-16-VB00198-1</plasmid>
    </source>
</reference>
<name>A0AA46Z9V5_VIBPH</name>
<dbReference type="Proteomes" id="UP001163036">
    <property type="component" value="Plasmid pVP-16-VB00198-1"/>
</dbReference>
<dbReference type="EMBL" id="CP097357">
    <property type="protein sequence ID" value="UYV30085.1"/>
    <property type="molecule type" value="Genomic_DNA"/>
</dbReference>
<geneLocation type="plasmid" evidence="1 2">
    <name>pVP-16-VB00198-1</name>
</geneLocation>